<sequence>QKLPSIKRSKENVTNFEYLVSVINNNRDCTKRNHKTSHGNSEGNQKEELIA</sequence>
<evidence type="ECO:0000313" key="3">
    <source>
        <dbReference type="EMBL" id="CEK56981.1"/>
    </source>
</evidence>
<dbReference type="AlphaFoldDB" id="A0A0B6YMI9"/>
<dbReference type="EMBL" id="HACG01010115">
    <property type="protein sequence ID" value="CEK56980.1"/>
    <property type="molecule type" value="Transcribed_RNA"/>
</dbReference>
<reference evidence="3" key="1">
    <citation type="submission" date="2014-12" db="EMBL/GenBank/DDBJ databases">
        <title>Insight into the proteome of Arion vulgaris.</title>
        <authorList>
            <person name="Aradska J."/>
            <person name="Bulat T."/>
            <person name="Smidak R."/>
            <person name="Sarate P."/>
            <person name="Gangsoo J."/>
            <person name="Sialana F."/>
            <person name="Bilban M."/>
            <person name="Lubec G."/>
        </authorList>
    </citation>
    <scope>NUCLEOTIDE SEQUENCE</scope>
    <source>
        <tissue evidence="3">Skin</tissue>
    </source>
</reference>
<gene>
    <name evidence="3" type="primary">ORF28991</name>
    <name evidence="2" type="synonym">ORF28989</name>
</gene>
<organism evidence="3">
    <name type="scientific">Arion vulgaris</name>
    <dbReference type="NCBI Taxonomy" id="1028688"/>
    <lineage>
        <taxon>Eukaryota</taxon>
        <taxon>Metazoa</taxon>
        <taxon>Spiralia</taxon>
        <taxon>Lophotrochozoa</taxon>
        <taxon>Mollusca</taxon>
        <taxon>Gastropoda</taxon>
        <taxon>Heterobranchia</taxon>
        <taxon>Euthyneura</taxon>
        <taxon>Panpulmonata</taxon>
        <taxon>Eupulmonata</taxon>
        <taxon>Stylommatophora</taxon>
        <taxon>Helicina</taxon>
        <taxon>Arionoidea</taxon>
        <taxon>Arionidae</taxon>
        <taxon>Arion</taxon>
    </lineage>
</organism>
<feature type="non-terminal residue" evidence="3">
    <location>
        <position position="1"/>
    </location>
</feature>
<evidence type="ECO:0000256" key="1">
    <source>
        <dbReference type="SAM" id="MobiDB-lite"/>
    </source>
</evidence>
<protein>
    <submittedName>
        <fullName evidence="3">Uncharacterized protein</fullName>
    </submittedName>
</protein>
<name>A0A0B6YMI9_9EUPU</name>
<feature type="region of interest" description="Disordered" evidence="1">
    <location>
        <begin position="27"/>
        <end position="51"/>
    </location>
</feature>
<dbReference type="EMBL" id="HACG01010116">
    <property type="protein sequence ID" value="CEK56981.1"/>
    <property type="molecule type" value="Transcribed_RNA"/>
</dbReference>
<evidence type="ECO:0000313" key="2">
    <source>
        <dbReference type="EMBL" id="CEK56980.1"/>
    </source>
</evidence>
<proteinExistence type="predicted"/>
<accession>A0A0B6YMI9</accession>